<dbReference type="InterPro" id="IPR012349">
    <property type="entry name" value="Split_barrel_FMN-bd"/>
</dbReference>
<proteinExistence type="predicted"/>
<dbReference type="Pfam" id="PF01243">
    <property type="entry name" value="PNPOx_N"/>
    <property type="match status" value="1"/>
</dbReference>
<accession>A0A382NRM2</accession>
<dbReference type="InterPro" id="IPR052019">
    <property type="entry name" value="F420H2_bilvrd_red/Heme_oxyg"/>
</dbReference>
<dbReference type="GO" id="GO:0070967">
    <property type="term" value="F:coenzyme F420 binding"/>
    <property type="evidence" value="ECO:0007669"/>
    <property type="project" value="TreeGrafter"/>
</dbReference>
<feature type="domain" description="Pyridoxamine 5'-phosphate oxidase N-terminal" evidence="2">
    <location>
        <begin position="24"/>
        <end position="117"/>
    </location>
</feature>
<dbReference type="PANTHER" id="PTHR35176">
    <property type="entry name" value="HEME OXYGENASE HI_0854-RELATED"/>
    <property type="match status" value="1"/>
</dbReference>
<reference evidence="3" key="1">
    <citation type="submission" date="2018-05" db="EMBL/GenBank/DDBJ databases">
        <authorList>
            <person name="Lanie J.A."/>
            <person name="Ng W.-L."/>
            <person name="Kazmierczak K.M."/>
            <person name="Andrzejewski T.M."/>
            <person name="Davidsen T.M."/>
            <person name="Wayne K.J."/>
            <person name="Tettelin H."/>
            <person name="Glass J.I."/>
            <person name="Rusch D."/>
            <person name="Podicherti R."/>
            <person name="Tsui H.-C.T."/>
            <person name="Winkler M.E."/>
        </authorList>
    </citation>
    <scope>NUCLEOTIDE SEQUENCE</scope>
</reference>
<dbReference type="GO" id="GO:0016627">
    <property type="term" value="F:oxidoreductase activity, acting on the CH-CH group of donors"/>
    <property type="evidence" value="ECO:0007669"/>
    <property type="project" value="TreeGrafter"/>
</dbReference>
<name>A0A382NRM2_9ZZZZ</name>
<dbReference type="AlphaFoldDB" id="A0A382NRM2"/>
<evidence type="ECO:0000259" key="2">
    <source>
        <dbReference type="Pfam" id="PF01243"/>
    </source>
</evidence>
<dbReference type="PANTHER" id="PTHR35176:SF6">
    <property type="entry name" value="HEME OXYGENASE HI_0854-RELATED"/>
    <property type="match status" value="1"/>
</dbReference>
<sequence>MSIAHPWLEETWPTKPLPNELLLKKIERILTITNIAYLGTVAKDGSPIVSPLEFYHDDLAIYFFPQPNSPKLKAIQRDPRVSLAIANPMAGWACIMGAQFFGPATLMKPHTPEWEHGMSCFKWVGSKFELGKPYDKPPEGFLARLDPDRIVYTEHLMRKEGYAPRQIWRKGASEPKVVQGAYVKQ</sequence>
<dbReference type="Gene3D" id="2.30.110.10">
    <property type="entry name" value="Electron Transport, Fmn-binding Protein, Chain A"/>
    <property type="match status" value="1"/>
</dbReference>
<organism evidence="3">
    <name type="scientific">marine metagenome</name>
    <dbReference type="NCBI Taxonomy" id="408172"/>
    <lineage>
        <taxon>unclassified sequences</taxon>
        <taxon>metagenomes</taxon>
        <taxon>ecological metagenomes</taxon>
    </lineage>
</organism>
<evidence type="ECO:0000256" key="1">
    <source>
        <dbReference type="ARBA" id="ARBA00023002"/>
    </source>
</evidence>
<keyword evidence="1" id="KW-0560">Oxidoreductase</keyword>
<dbReference type="InterPro" id="IPR011576">
    <property type="entry name" value="Pyridox_Oxase_N"/>
</dbReference>
<protein>
    <recommendedName>
        <fullName evidence="2">Pyridoxamine 5'-phosphate oxidase N-terminal domain-containing protein</fullName>
    </recommendedName>
</protein>
<gene>
    <name evidence="3" type="ORF">METZ01_LOCUS316683</name>
</gene>
<evidence type="ECO:0000313" key="3">
    <source>
        <dbReference type="EMBL" id="SVC63829.1"/>
    </source>
</evidence>
<dbReference type="GO" id="GO:0005829">
    <property type="term" value="C:cytosol"/>
    <property type="evidence" value="ECO:0007669"/>
    <property type="project" value="TreeGrafter"/>
</dbReference>
<dbReference type="EMBL" id="UINC01102310">
    <property type="protein sequence ID" value="SVC63829.1"/>
    <property type="molecule type" value="Genomic_DNA"/>
</dbReference>
<dbReference type="SUPFAM" id="SSF50475">
    <property type="entry name" value="FMN-binding split barrel"/>
    <property type="match status" value="1"/>
</dbReference>